<dbReference type="Proteomes" id="UP000309667">
    <property type="component" value="Unassembled WGS sequence"/>
</dbReference>
<feature type="signal peptide" evidence="1">
    <location>
        <begin position="1"/>
        <end position="28"/>
    </location>
</feature>
<keyword evidence="1" id="KW-0732">Signal</keyword>
<dbReference type="EMBL" id="STGT01000004">
    <property type="protein sequence ID" value="THV12452.1"/>
    <property type="molecule type" value="Genomic_DNA"/>
</dbReference>
<sequence length="247" mass="26493">MKQTAFNLSLLVASAAALLIMSMLPAWANWQARNDTKGSISAQACLSGSPRLCVKLQCFAWKDGGVYWNIDAPEPDYSAESTSVSWTIDGRTLMHLEMRKGWAGDGIQTYEADFDETAHQGLVGSLKNGKRLTVSSDQFVPFTVSLRGSGTALSQAMADCPLTNAASNLPLPTAPTESFDQPFDAVKALMVAQGCKATETEIFDAITNGGFGIWDANQFIVTASENGTLVLLDKTDGIHKYRLGACP</sequence>
<dbReference type="RefSeq" id="WP_136559247.1">
    <property type="nucleotide sequence ID" value="NZ_STGT01000004.1"/>
</dbReference>
<protein>
    <submittedName>
        <fullName evidence="2">Uncharacterized protein</fullName>
    </submittedName>
</protein>
<comment type="caution">
    <text evidence="2">The sequence shown here is derived from an EMBL/GenBank/DDBJ whole genome shotgun (WGS) entry which is preliminary data.</text>
</comment>
<proteinExistence type="predicted"/>
<reference evidence="2 3" key="1">
    <citation type="submission" date="2019-04" db="EMBL/GenBank/DDBJ databases">
        <title>Genome sequence of strain 7209-2.</title>
        <authorList>
            <person name="Gao J."/>
            <person name="Sun J."/>
        </authorList>
    </citation>
    <scope>NUCLEOTIDE SEQUENCE [LARGE SCALE GENOMIC DNA]</scope>
    <source>
        <strain evidence="2 3">7209-2</strain>
    </source>
</reference>
<evidence type="ECO:0000313" key="2">
    <source>
        <dbReference type="EMBL" id="THV12452.1"/>
    </source>
</evidence>
<evidence type="ECO:0000256" key="1">
    <source>
        <dbReference type="SAM" id="SignalP"/>
    </source>
</evidence>
<feature type="chain" id="PRO_5046681749" evidence="1">
    <location>
        <begin position="29"/>
        <end position="247"/>
    </location>
</feature>
<organism evidence="2 3">
    <name type="scientific">Rhizobium rhizophilum</name>
    <dbReference type="NCBI Taxonomy" id="1850373"/>
    <lineage>
        <taxon>Bacteria</taxon>
        <taxon>Pseudomonadati</taxon>
        <taxon>Pseudomonadota</taxon>
        <taxon>Alphaproteobacteria</taxon>
        <taxon>Hyphomicrobiales</taxon>
        <taxon>Rhizobiaceae</taxon>
        <taxon>Rhizobium/Agrobacterium group</taxon>
        <taxon>Rhizobium</taxon>
    </lineage>
</organism>
<evidence type="ECO:0000313" key="3">
    <source>
        <dbReference type="Proteomes" id="UP000309667"/>
    </source>
</evidence>
<accession>A0ABY2QRG0</accession>
<name>A0ABY2QRG0_9HYPH</name>
<gene>
    <name evidence="2" type="ORF">E9677_16910</name>
</gene>
<keyword evidence="3" id="KW-1185">Reference proteome</keyword>